<protein>
    <submittedName>
        <fullName evidence="1">YcxB family protein</fullName>
    </submittedName>
</protein>
<dbReference type="EMBL" id="JBHTON010000035">
    <property type="protein sequence ID" value="MFD1485634.1"/>
    <property type="molecule type" value="Genomic_DNA"/>
</dbReference>
<evidence type="ECO:0000313" key="1">
    <source>
        <dbReference type="EMBL" id="MFD1485634.1"/>
    </source>
</evidence>
<keyword evidence="2" id="KW-1185">Reference proteome</keyword>
<comment type="caution">
    <text evidence="1">The sequence shown here is derived from an EMBL/GenBank/DDBJ whole genome shotgun (WGS) entry which is preliminary data.</text>
</comment>
<sequence>MLLTRLSLDEPEFTEALAYQVGLFVAEPLRAPSLVQWGLAIAVSAGGWLAAKARWPGVVVCALLACIVILLGDNPQLIAGNWRRRWRLHHAYRRFVGHQKKSVDMMIDADGMQFNGSLRFGWGYFTAYRELTLTFVVMTINAKLVIIPKKTLAPATIVALRRLLAQHLSML</sequence>
<name>A0ABW4E6W0_9LACO</name>
<organism evidence="1 2">
    <name type="scientific">Lacticaseibacillus baoqingensis</name>
    <dbReference type="NCBI Taxonomy" id="2486013"/>
    <lineage>
        <taxon>Bacteria</taxon>
        <taxon>Bacillati</taxon>
        <taxon>Bacillota</taxon>
        <taxon>Bacilli</taxon>
        <taxon>Lactobacillales</taxon>
        <taxon>Lactobacillaceae</taxon>
        <taxon>Lacticaseibacillus</taxon>
    </lineage>
</organism>
<reference evidence="2" key="1">
    <citation type="journal article" date="2019" name="Int. J. Syst. Evol. Microbiol.">
        <title>The Global Catalogue of Microorganisms (GCM) 10K type strain sequencing project: providing services to taxonomists for standard genome sequencing and annotation.</title>
        <authorList>
            <consortium name="The Broad Institute Genomics Platform"/>
            <consortium name="The Broad Institute Genome Sequencing Center for Infectious Disease"/>
            <person name="Wu L."/>
            <person name="Ma J."/>
        </authorList>
    </citation>
    <scope>NUCLEOTIDE SEQUENCE [LARGE SCALE GENOMIC DNA]</scope>
    <source>
        <strain evidence="2">CCM 8903</strain>
    </source>
</reference>
<accession>A0ABW4E6W0</accession>
<evidence type="ECO:0000313" key="2">
    <source>
        <dbReference type="Proteomes" id="UP001597252"/>
    </source>
</evidence>
<gene>
    <name evidence="1" type="ORF">ACFQ5J_10370</name>
</gene>
<dbReference type="Proteomes" id="UP001597252">
    <property type="component" value="Unassembled WGS sequence"/>
</dbReference>
<proteinExistence type="predicted"/>
<dbReference type="RefSeq" id="WP_125749394.1">
    <property type="nucleotide sequence ID" value="NZ_JBHTON010000035.1"/>
</dbReference>